<name>A0A498R2B7_9FIRM</name>
<dbReference type="InterPro" id="IPR041183">
    <property type="entry name" value="Cyclophilin-like"/>
</dbReference>
<organism evidence="4 5">
    <name type="scientific">Lucifera butyrica</name>
    <dbReference type="NCBI Taxonomy" id="1351585"/>
    <lineage>
        <taxon>Bacteria</taxon>
        <taxon>Bacillati</taxon>
        <taxon>Bacillota</taxon>
        <taxon>Negativicutes</taxon>
        <taxon>Veillonellales</taxon>
        <taxon>Veillonellaceae</taxon>
        <taxon>Lucifera</taxon>
    </lineage>
</organism>
<proteinExistence type="predicted"/>
<accession>A0A498R2B7</accession>
<dbReference type="EMBL" id="UPPP01000051">
    <property type="protein sequence ID" value="VBB04910.1"/>
    <property type="molecule type" value="Genomic_DNA"/>
</dbReference>
<dbReference type="Proteomes" id="UP000277811">
    <property type="component" value="Unassembled WGS sequence"/>
</dbReference>
<evidence type="ECO:0000256" key="2">
    <source>
        <dbReference type="SAM" id="SignalP"/>
    </source>
</evidence>
<dbReference type="Pfam" id="PF18050">
    <property type="entry name" value="Cyclophil_like2"/>
    <property type="match status" value="1"/>
</dbReference>
<dbReference type="PROSITE" id="PS51257">
    <property type="entry name" value="PROKAR_LIPOPROTEIN"/>
    <property type="match status" value="1"/>
</dbReference>
<evidence type="ECO:0000313" key="4">
    <source>
        <dbReference type="EMBL" id="VBB04910.1"/>
    </source>
</evidence>
<feature type="chain" id="PRO_5039277989" description="Cyclophilin-like domain-containing protein" evidence="2">
    <location>
        <begin position="20"/>
        <end position="124"/>
    </location>
</feature>
<feature type="domain" description="Cyclophilin-like" evidence="3">
    <location>
        <begin position="64"/>
        <end position="93"/>
    </location>
</feature>
<protein>
    <recommendedName>
        <fullName evidence="3">Cyclophilin-like domain-containing protein</fullName>
    </recommendedName>
</protein>
<gene>
    <name evidence="4" type="ORF">LUCI_0116</name>
</gene>
<reference evidence="4 5" key="1">
    <citation type="submission" date="2018-06" db="EMBL/GenBank/DDBJ databases">
        <authorList>
            <person name="Strepis N."/>
        </authorList>
    </citation>
    <scope>NUCLEOTIDE SEQUENCE [LARGE SCALE GENOMIC DNA]</scope>
    <source>
        <strain evidence="4">LUCI</strain>
    </source>
</reference>
<feature type="region of interest" description="Disordered" evidence="1">
    <location>
        <begin position="32"/>
        <end position="52"/>
    </location>
</feature>
<dbReference type="AlphaFoldDB" id="A0A498R2B7"/>
<feature type="signal peptide" evidence="2">
    <location>
        <begin position="1"/>
        <end position="19"/>
    </location>
</feature>
<evidence type="ECO:0000259" key="3">
    <source>
        <dbReference type="Pfam" id="PF18050"/>
    </source>
</evidence>
<evidence type="ECO:0000256" key="1">
    <source>
        <dbReference type="SAM" id="MobiDB-lite"/>
    </source>
</evidence>
<sequence length="124" mass="13559">MKRLLTVFLALTVFCIMVAGCGMEAAKSTAGAESSGSVQSASGKVQTTSSDDVRPFQTTKIRLIFDGGDAVAELYDNPTSRDLVSMLPLTLSSRTSTLQRRLVIRHVAFLRKGHRRDLNRQRAT</sequence>
<keyword evidence="5" id="KW-1185">Reference proteome</keyword>
<keyword evidence="2" id="KW-0732">Signal</keyword>
<evidence type="ECO:0000313" key="5">
    <source>
        <dbReference type="Proteomes" id="UP000277811"/>
    </source>
</evidence>